<organism evidence="1">
    <name type="scientific">Tetraselmis sp. GSL018</name>
    <dbReference type="NCBI Taxonomy" id="582737"/>
    <lineage>
        <taxon>Eukaryota</taxon>
        <taxon>Viridiplantae</taxon>
        <taxon>Chlorophyta</taxon>
        <taxon>core chlorophytes</taxon>
        <taxon>Chlorodendrophyceae</taxon>
        <taxon>Chlorodendrales</taxon>
        <taxon>Chlorodendraceae</taxon>
        <taxon>Tetraselmis</taxon>
    </lineage>
</organism>
<feature type="non-terminal residue" evidence="1">
    <location>
        <position position="1"/>
    </location>
</feature>
<protein>
    <submittedName>
        <fullName evidence="1">Uncharacterized protein</fullName>
    </submittedName>
</protein>
<accession>A0A061S757</accession>
<evidence type="ECO:0000313" key="1">
    <source>
        <dbReference type="EMBL" id="JAC78874.1"/>
    </source>
</evidence>
<sequence>GSRTASDAMTYVRHPSVWALLNSDSPGIALLPPPAPTQWSPSPSGP</sequence>
<dbReference type="EMBL" id="GBEZ01006530">
    <property type="protein sequence ID" value="JAC78874.1"/>
    <property type="molecule type" value="Transcribed_RNA"/>
</dbReference>
<gene>
    <name evidence="1" type="ORF">TSPGSL018_14086</name>
</gene>
<proteinExistence type="predicted"/>
<dbReference type="AlphaFoldDB" id="A0A061S757"/>
<reference evidence="1" key="1">
    <citation type="submission" date="2014-05" db="EMBL/GenBank/DDBJ databases">
        <title>The transcriptome of the halophilic microalga Tetraselmis sp. GSL018 isolated from the Great Salt Lake, Utah.</title>
        <authorList>
            <person name="Jinkerson R.E."/>
            <person name="D'Adamo S."/>
            <person name="Posewitz M.C."/>
        </authorList>
    </citation>
    <scope>NUCLEOTIDE SEQUENCE</scope>
    <source>
        <strain evidence="1">GSL018</strain>
    </source>
</reference>
<name>A0A061S757_9CHLO</name>